<sequence>MKGKTFAKATLYRNLSEVLLSVGSYSVVIFDGGPLHWSLAPLHFYRDVKMLPEGGVYVETLSLTEAKTTQHAYQVTCIAVGGQVGSPNQKSIAMEEGLLSFMLSMFSPRDATLQLAVFDQMRVQFDHFTSCSMRWTSSDPGL</sequence>
<name>A0AC58HI47_DANRE</name>
<gene>
    <name evidence="2" type="primary">LOC141378093</name>
</gene>
<organism evidence="1 2">
    <name type="scientific">Danio rerio</name>
    <name type="common">Zebrafish</name>
    <name type="synonym">Brachydanio rerio</name>
    <dbReference type="NCBI Taxonomy" id="7955"/>
    <lineage>
        <taxon>Eukaryota</taxon>
        <taxon>Metazoa</taxon>
        <taxon>Chordata</taxon>
        <taxon>Craniata</taxon>
        <taxon>Vertebrata</taxon>
        <taxon>Euteleostomi</taxon>
        <taxon>Actinopterygii</taxon>
        <taxon>Neopterygii</taxon>
        <taxon>Teleostei</taxon>
        <taxon>Ostariophysi</taxon>
        <taxon>Cypriniformes</taxon>
        <taxon>Danionidae</taxon>
        <taxon>Danioninae</taxon>
        <taxon>Danio</taxon>
    </lineage>
</organism>
<proteinExistence type="predicted"/>
<evidence type="ECO:0000313" key="2">
    <source>
        <dbReference type="RefSeq" id="XP_073781619.1"/>
    </source>
</evidence>
<evidence type="ECO:0000313" key="1">
    <source>
        <dbReference type="Proteomes" id="UP000000437"/>
    </source>
</evidence>
<protein>
    <submittedName>
        <fullName evidence="2">Nuclear pore membrane glycoprotein 210-like</fullName>
    </submittedName>
</protein>
<dbReference type="Proteomes" id="UP000000437">
    <property type="component" value="Chromosome 16"/>
</dbReference>
<dbReference type="RefSeq" id="XP_073781619.1">
    <property type="nucleotide sequence ID" value="XM_073925518.1"/>
</dbReference>
<accession>A0AC58HI47</accession>
<reference evidence="2" key="1">
    <citation type="submission" date="2025-08" db="UniProtKB">
        <authorList>
            <consortium name="RefSeq"/>
        </authorList>
    </citation>
    <scope>IDENTIFICATION</scope>
    <source>
        <strain evidence="2">Tuebingen</strain>
        <tissue evidence="2">Fibroblasts and whole tissue</tissue>
    </source>
</reference>
<keyword evidence="1" id="KW-1185">Reference proteome</keyword>